<evidence type="ECO:0000313" key="19">
    <source>
        <dbReference type="Proteomes" id="UP001169242"/>
    </source>
</evidence>
<feature type="transmembrane region" description="Helical" evidence="15">
    <location>
        <begin position="12"/>
        <end position="29"/>
    </location>
</feature>
<feature type="transmembrane region" description="Helical" evidence="15">
    <location>
        <begin position="167"/>
        <end position="187"/>
    </location>
</feature>
<keyword evidence="14" id="KW-0175">Coiled coil</keyword>
<evidence type="ECO:0000256" key="4">
    <source>
        <dbReference type="ARBA" id="ARBA00022475"/>
    </source>
</evidence>
<dbReference type="InterPro" id="IPR003660">
    <property type="entry name" value="HAMP_dom"/>
</dbReference>
<dbReference type="InterPro" id="IPR003661">
    <property type="entry name" value="HisK_dim/P_dom"/>
</dbReference>
<evidence type="ECO:0000256" key="3">
    <source>
        <dbReference type="ARBA" id="ARBA00012438"/>
    </source>
</evidence>
<dbReference type="Proteomes" id="UP001169242">
    <property type="component" value="Unassembled WGS sequence"/>
</dbReference>
<dbReference type="FunFam" id="3.30.565.10:FF:000006">
    <property type="entry name" value="Sensor histidine kinase WalK"/>
    <property type="match status" value="1"/>
</dbReference>
<dbReference type="PANTHER" id="PTHR45528:SF1">
    <property type="entry name" value="SENSOR HISTIDINE KINASE CPXA"/>
    <property type="match status" value="1"/>
</dbReference>
<dbReference type="SUPFAM" id="SSF158472">
    <property type="entry name" value="HAMP domain-like"/>
    <property type="match status" value="1"/>
</dbReference>
<feature type="coiled-coil region" evidence="14">
    <location>
        <begin position="232"/>
        <end position="262"/>
    </location>
</feature>
<evidence type="ECO:0000259" key="17">
    <source>
        <dbReference type="PROSITE" id="PS50885"/>
    </source>
</evidence>
<dbReference type="PANTHER" id="PTHR45528">
    <property type="entry name" value="SENSOR HISTIDINE KINASE CPXA"/>
    <property type="match status" value="1"/>
</dbReference>
<keyword evidence="8" id="KW-0547">Nucleotide-binding</keyword>
<dbReference type="CDD" id="cd00082">
    <property type="entry name" value="HisKA"/>
    <property type="match status" value="1"/>
</dbReference>
<evidence type="ECO:0000256" key="15">
    <source>
        <dbReference type="SAM" id="Phobius"/>
    </source>
</evidence>
<organism evidence="18 19">
    <name type="scientific">Holtiella tumoricola</name>
    <dbReference type="NCBI Taxonomy" id="3018743"/>
    <lineage>
        <taxon>Bacteria</taxon>
        <taxon>Bacillati</taxon>
        <taxon>Bacillota</taxon>
        <taxon>Clostridia</taxon>
        <taxon>Lachnospirales</taxon>
        <taxon>Cellulosilyticaceae</taxon>
        <taxon>Holtiella</taxon>
    </lineage>
</organism>
<evidence type="ECO:0000256" key="6">
    <source>
        <dbReference type="ARBA" id="ARBA00022679"/>
    </source>
</evidence>
<feature type="domain" description="HAMP" evidence="17">
    <location>
        <begin position="188"/>
        <end position="240"/>
    </location>
</feature>
<dbReference type="EC" id="2.7.13.3" evidence="3"/>
<dbReference type="Gene3D" id="1.10.287.130">
    <property type="match status" value="1"/>
</dbReference>
<evidence type="ECO:0000256" key="14">
    <source>
        <dbReference type="SAM" id="Coils"/>
    </source>
</evidence>
<evidence type="ECO:0000313" key="18">
    <source>
        <dbReference type="EMBL" id="MDA3734088.1"/>
    </source>
</evidence>
<dbReference type="CDD" id="cd00075">
    <property type="entry name" value="HATPase"/>
    <property type="match status" value="1"/>
</dbReference>
<evidence type="ECO:0000256" key="7">
    <source>
        <dbReference type="ARBA" id="ARBA00022692"/>
    </source>
</evidence>
<evidence type="ECO:0000256" key="2">
    <source>
        <dbReference type="ARBA" id="ARBA00004651"/>
    </source>
</evidence>
<dbReference type="InterPro" id="IPR036097">
    <property type="entry name" value="HisK_dim/P_sf"/>
</dbReference>
<dbReference type="SUPFAM" id="SSF47384">
    <property type="entry name" value="Homodimeric domain of signal transducing histidine kinase"/>
    <property type="match status" value="1"/>
</dbReference>
<evidence type="ECO:0000256" key="5">
    <source>
        <dbReference type="ARBA" id="ARBA00022553"/>
    </source>
</evidence>
<sequence>MKISIKVKFSIFLLTLLIFTMGILDVLILKGIHTNQVKEYEVYLASQAKMANSYIRQMNLLNPLENQQEFLQQNGQNIILNLHSLSGIEMAIYDMQGNVITHSVSYPVEMENESLLVHALNNEIAYQMVGGYIDYMAPLYGDGQIGVIQFHYSLKGYIEFYESIKALFIEIGAVVFLLSFISAYAYFNTFSKDIIKIKKEVLKIKRGQYDNAIPLKRNDEIGELSEGIYYMSNEIERNIKNIQEDKEQLKHVIDKLKILEQQQKTFIGNITHEFKTPLTVIKTYIDLLNIYTDDHKLLEDAKINIGKETQRLYEMVEKILYLSAMQQYDFECHFEHIDVKEVLEDVCSRMEGKAKKFNISLIRSLGHGWILGDQQNLIHIFINLIDNAIKYNRINGKIFITSYTKDQRVYIEIRDTGIGIAKEEKDKIFEPFYTVNKDRSKEYGGTGLGLSLVQELVRKQQGTIALLDDLETTFLITFPKVEKFTV</sequence>
<dbReference type="RefSeq" id="WP_271013729.1">
    <property type="nucleotide sequence ID" value="NZ_JAQIFT010000069.1"/>
</dbReference>
<evidence type="ECO:0000256" key="13">
    <source>
        <dbReference type="ARBA" id="ARBA00023136"/>
    </source>
</evidence>
<evidence type="ECO:0000259" key="16">
    <source>
        <dbReference type="PROSITE" id="PS50109"/>
    </source>
</evidence>
<name>A0AA42J3R5_9FIRM</name>
<evidence type="ECO:0000256" key="8">
    <source>
        <dbReference type="ARBA" id="ARBA00022741"/>
    </source>
</evidence>
<dbReference type="Pfam" id="PF02518">
    <property type="entry name" value="HATPase_c"/>
    <property type="match status" value="1"/>
</dbReference>
<dbReference type="SMART" id="SM00387">
    <property type="entry name" value="HATPase_c"/>
    <property type="match status" value="1"/>
</dbReference>
<dbReference type="Gene3D" id="6.10.340.10">
    <property type="match status" value="1"/>
</dbReference>
<dbReference type="InterPro" id="IPR036890">
    <property type="entry name" value="HATPase_C_sf"/>
</dbReference>
<keyword evidence="10" id="KW-0067">ATP-binding</keyword>
<dbReference type="InterPro" id="IPR003594">
    <property type="entry name" value="HATPase_dom"/>
</dbReference>
<evidence type="ECO:0000256" key="9">
    <source>
        <dbReference type="ARBA" id="ARBA00022777"/>
    </source>
</evidence>
<dbReference type="GO" id="GO:0005886">
    <property type="term" value="C:plasma membrane"/>
    <property type="evidence" value="ECO:0007669"/>
    <property type="project" value="UniProtKB-SubCell"/>
</dbReference>
<keyword evidence="9 18" id="KW-0418">Kinase</keyword>
<dbReference type="PROSITE" id="PS50885">
    <property type="entry name" value="HAMP"/>
    <property type="match status" value="1"/>
</dbReference>
<dbReference type="SMART" id="SM00388">
    <property type="entry name" value="HisKA"/>
    <property type="match status" value="1"/>
</dbReference>
<dbReference type="PROSITE" id="PS50109">
    <property type="entry name" value="HIS_KIN"/>
    <property type="match status" value="1"/>
</dbReference>
<comment type="subcellular location">
    <subcellularLocation>
        <location evidence="2">Cell membrane</location>
        <topology evidence="2">Multi-pass membrane protein</topology>
    </subcellularLocation>
</comment>
<gene>
    <name evidence="18" type="ORF">PBV87_21670</name>
</gene>
<keyword evidence="5" id="KW-0597">Phosphoprotein</keyword>
<dbReference type="InterPro" id="IPR004358">
    <property type="entry name" value="Sig_transdc_His_kin-like_C"/>
</dbReference>
<accession>A0AA42J3R5</accession>
<dbReference type="GO" id="GO:0000155">
    <property type="term" value="F:phosphorelay sensor kinase activity"/>
    <property type="evidence" value="ECO:0007669"/>
    <property type="project" value="InterPro"/>
</dbReference>
<evidence type="ECO:0000256" key="1">
    <source>
        <dbReference type="ARBA" id="ARBA00000085"/>
    </source>
</evidence>
<evidence type="ECO:0000256" key="12">
    <source>
        <dbReference type="ARBA" id="ARBA00023012"/>
    </source>
</evidence>
<keyword evidence="19" id="KW-1185">Reference proteome</keyword>
<keyword evidence="7 15" id="KW-0812">Transmembrane</keyword>
<keyword evidence="4" id="KW-1003">Cell membrane</keyword>
<keyword evidence="13 15" id="KW-0472">Membrane</keyword>
<dbReference type="AlphaFoldDB" id="A0AA42J3R5"/>
<dbReference type="SUPFAM" id="SSF55874">
    <property type="entry name" value="ATPase domain of HSP90 chaperone/DNA topoisomerase II/histidine kinase"/>
    <property type="match status" value="1"/>
</dbReference>
<dbReference type="Pfam" id="PF00512">
    <property type="entry name" value="HisKA"/>
    <property type="match status" value="1"/>
</dbReference>
<dbReference type="EMBL" id="JAQIFT010000069">
    <property type="protein sequence ID" value="MDA3734088.1"/>
    <property type="molecule type" value="Genomic_DNA"/>
</dbReference>
<evidence type="ECO:0000256" key="11">
    <source>
        <dbReference type="ARBA" id="ARBA00022989"/>
    </source>
</evidence>
<dbReference type="GO" id="GO:0005524">
    <property type="term" value="F:ATP binding"/>
    <property type="evidence" value="ECO:0007669"/>
    <property type="project" value="UniProtKB-KW"/>
</dbReference>
<proteinExistence type="predicted"/>
<keyword evidence="12" id="KW-0902">Two-component regulatory system</keyword>
<dbReference type="Gene3D" id="3.30.565.10">
    <property type="entry name" value="Histidine kinase-like ATPase, C-terminal domain"/>
    <property type="match status" value="1"/>
</dbReference>
<keyword evidence="6" id="KW-0808">Transferase</keyword>
<dbReference type="InterPro" id="IPR050398">
    <property type="entry name" value="HssS/ArlS-like"/>
</dbReference>
<dbReference type="CDD" id="cd06225">
    <property type="entry name" value="HAMP"/>
    <property type="match status" value="1"/>
</dbReference>
<feature type="domain" description="Histidine kinase" evidence="16">
    <location>
        <begin position="269"/>
        <end position="482"/>
    </location>
</feature>
<comment type="catalytic activity">
    <reaction evidence="1">
        <text>ATP + protein L-histidine = ADP + protein N-phospho-L-histidine.</text>
        <dbReference type="EC" id="2.7.13.3"/>
    </reaction>
</comment>
<comment type="caution">
    <text evidence="18">The sequence shown here is derived from an EMBL/GenBank/DDBJ whole genome shotgun (WGS) entry which is preliminary data.</text>
</comment>
<keyword evidence="11 15" id="KW-1133">Transmembrane helix</keyword>
<dbReference type="PRINTS" id="PR00344">
    <property type="entry name" value="BCTRLSENSOR"/>
</dbReference>
<evidence type="ECO:0000256" key="10">
    <source>
        <dbReference type="ARBA" id="ARBA00022840"/>
    </source>
</evidence>
<protein>
    <recommendedName>
        <fullName evidence="3">histidine kinase</fullName>
        <ecNumber evidence="3">2.7.13.3</ecNumber>
    </recommendedName>
</protein>
<reference evidence="18" key="1">
    <citation type="journal article" date="2023" name="Int. J. Syst. Evol. Microbiol.">
        <title>&lt;i&gt;Holtiella tumoricola&lt;/i&gt; gen. nov. sp. nov., isolated from a human clinical sample.</title>
        <authorList>
            <person name="Allen-Vercoe E."/>
            <person name="Daigneault M.C."/>
            <person name="Vancuren S.J."/>
            <person name="Cochrane K."/>
            <person name="O'Neal L.L."/>
            <person name="Sankaranarayanan K."/>
            <person name="Lawson P.A."/>
        </authorList>
    </citation>
    <scope>NUCLEOTIDE SEQUENCE</scope>
    <source>
        <strain evidence="18">CC70A</strain>
    </source>
</reference>
<dbReference type="InterPro" id="IPR005467">
    <property type="entry name" value="His_kinase_dom"/>
</dbReference>